<feature type="domain" description="Peptidase C1A papain C-terminal" evidence="5">
    <location>
        <begin position="125"/>
        <end position="332"/>
    </location>
</feature>
<evidence type="ECO:0000256" key="3">
    <source>
        <dbReference type="ARBA" id="ARBA00023157"/>
    </source>
</evidence>
<evidence type="ECO:0000313" key="7">
    <source>
        <dbReference type="EMBL" id="KAF4653871.1"/>
    </source>
</evidence>
<evidence type="ECO:0000259" key="6">
    <source>
        <dbReference type="SMART" id="SM00848"/>
    </source>
</evidence>
<dbReference type="Proteomes" id="UP000591131">
    <property type="component" value="Unassembled WGS sequence"/>
</dbReference>
<dbReference type="GO" id="GO:0008234">
    <property type="term" value="F:cysteine-type peptidase activity"/>
    <property type="evidence" value="ECO:0007669"/>
    <property type="project" value="InterPro"/>
</dbReference>
<feature type="signal peptide" evidence="4">
    <location>
        <begin position="1"/>
        <end position="25"/>
    </location>
</feature>
<organism evidence="7 8">
    <name type="scientific">Perkinsus chesapeaki</name>
    <name type="common">Clam parasite</name>
    <name type="synonym">Perkinsus andrewsi</name>
    <dbReference type="NCBI Taxonomy" id="330153"/>
    <lineage>
        <taxon>Eukaryota</taxon>
        <taxon>Sar</taxon>
        <taxon>Alveolata</taxon>
        <taxon>Perkinsozoa</taxon>
        <taxon>Perkinsea</taxon>
        <taxon>Perkinsida</taxon>
        <taxon>Perkinsidae</taxon>
        <taxon>Perkinsus</taxon>
    </lineage>
</organism>
<keyword evidence="8" id="KW-1185">Reference proteome</keyword>
<feature type="chain" id="PRO_5029808105" evidence="4">
    <location>
        <begin position="26"/>
        <end position="337"/>
    </location>
</feature>
<dbReference type="EMBL" id="JAAPAO010000781">
    <property type="protein sequence ID" value="KAF4653871.1"/>
    <property type="molecule type" value="Genomic_DNA"/>
</dbReference>
<accession>A0A7J6L4G3</accession>
<dbReference type="InterPro" id="IPR000169">
    <property type="entry name" value="Pept_cys_AS"/>
</dbReference>
<evidence type="ECO:0000259" key="5">
    <source>
        <dbReference type="SMART" id="SM00645"/>
    </source>
</evidence>
<dbReference type="AlphaFoldDB" id="A0A7J6L4G3"/>
<name>A0A7J6L4G3_PERCH</name>
<dbReference type="PROSITE" id="PS00139">
    <property type="entry name" value="THIOL_PROTEASE_CYS"/>
    <property type="match status" value="1"/>
</dbReference>
<sequence>MKLQQLPAQHLLLIAFGDLAGLIGGSTYESDIIERYHNFKEKYAISFDSMAEDAYRLEVFRKNVMFIEETNRRNLSYTLEVNQFAAMTQEEFARKMFSPSSSPQHFVDLRQSNRYEKPNKSLDDFPSDLNWVQKGAVNSPIQQGPCGSCYAIGTLGAVEAACWTKTKMLPRLSVQQILDCSREQGNFGCVKGKRKPALDYIIKYGIVSADDYPYEGKDQQCKEVAFDKTKQYLKPGDLSMKHLIRIGPGDLEGLFLQLQKGPIAIILDAETPEWRSYKGGILESFYCGRDPNHVVLLVGYGVENGKIYWTIRNSWGTDWGEGGYARIIRHPEVKKGA</sequence>
<dbReference type="InterPro" id="IPR013128">
    <property type="entry name" value="Peptidase_C1A"/>
</dbReference>
<dbReference type="CDD" id="cd02248">
    <property type="entry name" value="Peptidase_C1A"/>
    <property type="match status" value="1"/>
</dbReference>
<comment type="similarity">
    <text evidence="1">Belongs to the peptidase C1 family.</text>
</comment>
<dbReference type="Pfam" id="PF00112">
    <property type="entry name" value="Peptidase_C1"/>
    <property type="match status" value="1"/>
</dbReference>
<feature type="domain" description="Cathepsin propeptide inhibitor" evidence="6">
    <location>
        <begin position="36"/>
        <end position="92"/>
    </location>
</feature>
<protein>
    <submittedName>
        <fullName evidence="7">Uncharacterized protein</fullName>
    </submittedName>
</protein>
<evidence type="ECO:0000313" key="8">
    <source>
        <dbReference type="Proteomes" id="UP000591131"/>
    </source>
</evidence>
<evidence type="ECO:0000256" key="2">
    <source>
        <dbReference type="ARBA" id="ARBA00023145"/>
    </source>
</evidence>
<dbReference type="InterPro" id="IPR013201">
    <property type="entry name" value="Prot_inhib_I29"/>
</dbReference>
<evidence type="ECO:0000256" key="1">
    <source>
        <dbReference type="ARBA" id="ARBA00008455"/>
    </source>
</evidence>
<gene>
    <name evidence="7" type="ORF">FOL47_010268</name>
</gene>
<dbReference type="GO" id="GO:0006508">
    <property type="term" value="P:proteolysis"/>
    <property type="evidence" value="ECO:0007669"/>
    <property type="project" value="InterPro"/>
</dbReference>
<dbReference type="PRINTS" id="PR00705">
    <property type="entry name" value="PAPAIN"/>
</dbReference>
<dbReference type="SUPFAM" id="SSF54001">
    <property type="entry name" value="Cysteine proteinases"/>
    <property type="match status" value="1"/>
</dbReference>
<dbReference type="Pfam" id="PF08246">
    <property type="entry name" value="Inhibitor_I29"/>
    <property type="match status" value="1"/>
</dbReference>
<feature type="non-terminal residue" evidence="7">
    <location>
        <position position="337"/>
    </location>
</feature>
<dbReference type="InterPro" id="IPR038765">
    <property type="entry name" value="Papain-like_cys_pep_sf"/>
</dbReference>
<evidence type="ECO:0000256" key="4">
    <source>
        <dbReference type="SAM" id="SignalP"/>
    </source>
</evidence>
<keyword evidence="2" id="KW-0865">Zymogen</keyword>
<dbReference type="PANTHER" id="PTHR12411">
    <property type="entry name" value="CYSTEINE PROTEASE FAMILY C1-RELATED"/>
    <property type="match status" value="1"/>
</dbReference>
<dbReference type="Gene3D" id="3.90.70.10">
    <property type="entry name" value="Cysteine proteinases"/>
    <property type="match status" value="1"/>
</dbReference>
<keyword evidence="4" id="KW-0732">Signal</keyword>
<comment type="caution">
    <text evidence="7">The sequence shown here is derived from an EMBL/GenBank/DDBJ whole genome shotgun (WGS) entry which is preliminary data.</text>
</comment>
<reference evidence="7 8" key="1">
    <citation type="submission" date="2020-04" db="EMBL/GenBank/DDBJ databases">
        <title>Perkinsus chesapeaki whole genome sequence.</title>
        <authorList>
            <person name="Bogema D.R."/>
        </authorList>
    </citation>
    <scope>NUCLEOTIDE SEQUENCE [LARGE SCALE GENOMIC DNA]</scope>
    <source>
        <strain evidence="7">ATCC PRA-425</strain>
    </source>
</reference>
<dbReference type="SMART" id="SM00848">
    <property type="entry name" value="Inhibitor_I29"/>
    <property type="match status" value="1"/>
</dbReference>
<dbReference type="SMART" id="SM00645">
    <property type="entry name" value="Pept_C1"/>
    <property type="match status" value="1"/>
</dbReference>
<keyword evidence="3" id="KW-1015">Disulfide bond</keyword>
<dbReference type="InterPro" id="IPR039417">
    <property type="entry name" value="Peptidase_C1A_papain-like"/>
</dbReference>
<dbReference type="OrthoDB" id="423263at2759"/>
<proteinExistence type="inferred from homology"/>
<dbReference type="InterPro" id="IPR000668">
    <property type="entry name" value="Peptidase_C1A_C"/>
</dbReference>